<evidence type="ECO:0000256" key="2">
    <source>
        <dbReference type="ARBA" id="ARBA00022448"/>
    </source>
</evidence>
<protein>
    <submittedName>
        <fullName evidence="10">Unannotated protein</fullName>
    </submittedName>
</protein>
<feature type="transmembrane region" description="Helical" evidence="8">
    <location>
        <begin position="21"/>
        <end position="44"/>
    </location>
</feature>
<evidence type="ECO:0000259" key="9">
    <source>
        <dbReference type="Pfam" id="PF07885"/>
    </source>
</evidence>
<organism evidence="10">
    <name type="scientific">freshwater metagenome</name>
    <dbReference type="NCBI Taxonomy" id="449393"/>
    <lineage>
        <taxon>unclassified sequences</taxon>
        <taxon>metagenomes</taxon>
        <taxon>ecological metagenomes</taxon>
    </lineage>
</organism>
<keyword evidence="3 8" id="KW-0812">Transmembrane</keyword>
<keyword evidence="4 8" id="KW-1133">Transmembrane helix</keyword>
<dbReference type="PANTHER" id="PTHR11537">
    <property type="entry name" value="VOLTAGE-GATED POTASSIUM CHANNEL"/>
    <property type="match status" value="1"/>
</dbReference>
<feature type="transmembrane region" description="Helical" evidence="8">
    <location>
        <begin position="185"/>
        <end position="210"/>
    </location>
</feature>
<evidence type="ECO:0000256" key="4">
    <source>
        <dbReference type="ARBA" id="ARBA00022989"/>
    </source>
</evidence>
<dbReference type="PANTHER" id="PTHR11537:SF254">
    <property type="entry name" value="POTASSIUM VOLTAGE-GATED CHANNEL PROTEIN SHAB"/>
    <property type="match status" value="1"/>
</dbReference>
<dbReference type="GO" id="GO:0001508">
    <property type="term" value="P:action potential"/>
    <property type="evidence" value="ECO:0007669"/>
    <property type="project" value="TreeGrafter"/>
</dbReference>
<dbReference type="InterPro" id="IPR027359">
    <property type="entry name" value="Volt_channel_dom_sf"/>
</dbReference>
<dbReference type="Gene3D" id="1.20.5.110">
    <property type="match status" value="1"/>
</dbReference>
<dbReference type="SUPFAM" id="SSF81324">
    <property type="entry name" value="Voltage-gated potassium channels"/>
    <property type="match status" value="1"/>
</dbReference>
<feature type="transmembrane region" description="Helical" evidence="8">
    <location>
        <begin position="118"/>
        <end position="143"/>
    </location>
</feature>
<dbReference type="Gene3D" id="1.10.287.70">
    <property type="match status" value="1"/>
</dbReference>
<comment type="subcellular location">
    <subcellularLocation>
        <location evidence="1">Membrane</location>
        <topology evidence="1">Multi-pass membrane protein</topology>
    </subcellularLocation>
</comment>
<evidence type="ECO:0000256" key="3">
    <source>
        <dbReference type="ARBA" id="ARBA00022692"/>
    </source>
</evidence>
<proteinExistence type="predicted"/>
<gene>
    <name evidence="10" type="ORF">UFOPK3957_00582</name>
</gene>
<keyword evidence="5" id="KW-0406">Ion transport</keyword>
<dbReference type="Pfam" id="PF07885">
    <property type="entry name" value="Ion_trans_2"/>
    <property type="match status" value="1"/>
</dbReference>
<dbReference type="GO" id="GO:0005249">
    <property type="term" value="F:voltage-gated potassium channel activity"/>
    <property type="evidence" value="ECO:0007669"/>
    <property type="project" value="InterPro"/>
</dbReference>
<dbReference type="Gene3D" id="1.20.120.350">
    <property type="entry name" value="Voltage-gated potassium channels. Chain C"/>
    <property type="match status" value="1"/>
</dbReference>
<dbReference type="InterPro" id="IPR028325">
    <property type="entry name" value="VG_K_chnl"/>
</dbReference>
<dbReference type="EMBL" id="CAFBOM010000075">
    <property type="protein sequence ID" value="CAB4983187.1"/>
    <property type="molecule type" value="Genomic_DNA"/>
</dbReference>
<name>A0A6J7MR40_9ZZZZ</name>
<feature type="domain" description="Potassium channel" evidence="9">
    <location>
        <begin position="131"/>
        <end position="210"/>
    </location>
</feature>
<evidence type="ECO:0000256" key="1">
    <source>
        <dbReference type="ARBA" id="ARBA00004141"/>
    </source>
</evidence>
<evidence type="ECO:0000256" key="5">
    <source>
        <dbReference type="ARBA" id="ARBA00023065"/>
    </source>
</evidence>
<dbReference type="InterPro" id="IPR013099">
    <property type="entry name" value="K_chnl_dom"/>
</dbReference>
<evidence type="ECO:0000313" key="10">
    <source>
        <dbReference type="EMBL" id="CAB4983187.1"/>
    </source>
</evidence>
<evidence type="ECO:0000256" key="6">
    <source>
        <dbReference type="ARBA" id="ARBA00023136"/>
    </source>
</evidence>
<keyword evidence="7" id="KW-0407">Ion channel</keyword>
<keyword evidence="2" id="KW-0813">Transport</keyword>
<dbReference type="AlphaFoldDB" id="A0A6J7MR40"/>
<dbReference type="GO" id="GO:0008076">
    <property type="term" value="C:voltage-gated potassium channel complex"/>
    <property type="evidence" value="ECO:0007669"/>
    <property type="project" value="InterPro"/>
</dbReference>
<sequence>MKQTDSERSARQRWLDHYTQHTTNLLSSLALVYLVTYSIQSIWYEPGTTWYSWLQGFGYFLWVLFAIDLLFRFIMSTMKRHFFKKNLLDTITVVIPQLRALRALRAFTSGGFLSKKGLLSGGAVTTGVLAVVLVVWVGGLMVLNAERGAPGAEITTVGDAVWWAFETITTVGYGDFVPVTVQGRAFAVLVMFAGITVLGVVSASIAAFLVKKESAPEVTDGVPNQQVLDELAELKAIVIRLESQLNGNAGSAPPALR</sequence>
<keyword evidence="6 8" id="KW-0472">Membrane</keyword>
<accession>A0A6J7MR40</accession>
<evidence type="ECO:0000256" key="8">
    <source>
        <dbReference type="SAM" id="Phobius"/>
    </source>
</evidence>
<evidence type="ECO:0000256" key="7">
    <source>
        <dbReference type="ARBA" id="ARBA00023303"/>
    </source>
</evidence>
<feature type="transmembrane region" description="Helical" evidence="8">
    <location>
        <begin position="56"/>
        <end position="75"/>
    </location>
</feature>
<reference evidence="10" key="1">
    <citation type="submission" date="2020-05" db="EMBL/GenBank/DDBJ databases">
        <authorList>
            <person name="Chiriac C."/>
            <person name="Salcher M."/>
            <person name="Ghai R."/>
            <person name="Kavagutti S V."/>
        </authorList>
    </citation>
    <scope>NUCLEOTIDE SEQUENCE</scope>
</reference>